<dbReference type="FunCoup" id="A0A668A4F8">
    <property type="interactions" value="585"/>
</dbReference>
<reference evidence="25" key="2">
    <citation type="submission" date="2025-08" db="UniProtKB">
        <authorList>
            <consortium name="Ensembl"/>
        </authorList>
    </citation>
    <scope>IDENTIFICATION</scope>
</reference>
<feature type="binding site" evidence="19">
    <location>
        <begin position="357"/>
        <end position="364"/>
    </location>
    <ligand>
        <name>ATP</name>
        <dbReference type="ChEBI" id="CHEBI:30616"/>
    </ligand>
</feature>
<feature type="binding site" evidence="19">
    <location>
        <begin position="306"/>
        <end position="309"/>
    </location>
    <ligand>
        <name>ATP</name>
        <dbReference type="ChEBI" id="CHEBI:30616"/>
    </ligand>
</feature>
<dbReference type="Ensembl" id="ENSMMDT00005043610.1">
    <property type="protein sequence ID" value="ENSMMDP00005042744.1"/>
    <property type="gene ID" value="ENSMMDG00005019680.1"/>
</dbReference>
<evidence type="ECO:0000256" key="17">
    <source>
        <dbReference type="ARBA" id="ARBA00048696"/>
    </source>
</evidence>
<dbReference type="GO" id="GO:0044603">
    <property type="term" value="F:protein adenylylhydrolase activity"/>
    <property type="evidence" value="ECO:0007669"/>
    <property type="project" value="UniProtKB-ARBA"/>
</dbReference>
<feature type="repeat" description="TPR" evidence="22">
    <location>
        <begin position="130"/>
        <end position="163"/>
    </location>
</feature>
<dbReference type="SUPFAM" id="SSF140931">
    <property type="entry name" value="Fic-like"/>
    <property type="match status" value="1"/>
</dbReference>
<keyword evidence="9 22" id="KW-0802">TPR repeat</keyword>
<evidence type="ECO:0000259" key="24">
    <source>
        <dbReference type="PROSITE" id="PS51459"/>
    </source>
</evidence>
<name>A0A668A4F8_9TELE</name>
<evidence type="ECO:0000256" key="22">
    <source>
        <dbReference type="PROSITE-ProRule" id="PRU00339"/>
    </source>
</evidence>
<evidence type="ECO:0000256" key="18">
    <source>
        <dbReference type="PIRSR" id="PIRSR640198-1"/>
    </source>
</evidence>
<dbReference type="InterPro" id="IPR019734">
    <property type="entry name" value="TPR_rpt"/>
</dbReference>
<keyword evidence="26" id="KW-1185">Reference proteome</keyword>
<dbReference type="SUPFAM" id="SSF48452">
    <property type="entry name" value="TPR-like"/>
    <property type="match status" value="1"/>
</dbReference>
<dbReference type="OrthoDB" id="439046at2759"/>
<dbReference type="GO" id="GO:0030544">
    <property type="term" value="F:Hsp70 protein binding"/>
    <property type="evidence" value="ECO:0007669"/>
    <property type="project" value="UniProtKB-ARBA"/>
</dbReference>
<evidence type="ECO:0000256" key="10">
    <source>
        <dbReference type="ARBA" id="ARBA00022840"/>
    </source>
</evidence>
<evidence type="ECO:0000256" key="3">
    <source>
        <dbReference type="ARBA" id="ARBA00020306"/>
    </source>
</evidence>
<sequence length="450" mass="50305">MMTATKVWRYTSGCVLGGWGPLLCVLLGSLVALLMPLVGVEDECCAALKGIAQIRCQIWGSSPKTTVQSTSLTVQFTALDLLPHRAKPSKEVEQEARAALQQALEMKKQGKREKAHKLLVHALNMNADFVDALTELGAILEEERDVVQADHLYTKALAISPCNERALVSRDRTLPLVEEIDQRHFGIIDSKVRRLMSIPKGNSALRRVMEETYYHHIYHTVAIEGNTLTLSEIRHIIETRYAVPGKSLQEQNEAIGVDAAMKYINTTLLSRAGAIAVSDILEIHRRVLGYVDPVEGGRLRTSQVFVGHHIPPHPRDLDRHMQELVQWLNSEEALQLHPVEYAALAHYKLVYVHPFVDGNGRTSRLLMNLVLMQARYPPITIRKEQRAEYYAALDMANEGDVRPFIRFIAKCTEITLDTLLIATTEHAVGLPGAGHHPACPDCKQTIPVRN</sequence>
<evidence type="ECO:0000256" key="12">
    <source>
        <dbReference type="ARBA" id="ARBA00023136"/>
    </source>
</evidence>
<evidence type="ECO:0000256" key="6">
    <source>
        <dbReference type="ARBA" id="ARBA00022695"/>
    </source>
</evidence>
<feature type="active site" evidence="18">
    <location>
        <position position="353"/>
    </location>
</feature>
<evidence type="ECO:0000256" key="9">
    <source>
        <dbReference type="ARBA" id="ARBA00022803"/>
    </source>
</evidence>
<evidence type="ECO:0000256" key="11">
    <source>
        <dbReference type="ARBA" id="ARBA00022989"/>
    </source>
</evidence>
<dbReference type="FunFam" id="1.10.3290.10:FF:000001">
    <property type="entry name" value="adenosine monophosphate-protein transferase FICD"/>
    <property type="match status" value="1"/>
</dbReference>
<organism evidence="25 26">
    <name type="scientific">Myripristis murdjan</name>
    <name type="common">pinecone soldierfish</name>
    <dbReference type="NCBI Taxonomy" id="586833"/>
    <lineage>
        <taxon>Eukaryota</taxon>
        <taxon>Metazoa</taxon>
        <taxon>Chordata</taxon>
        <taxon>Craniata</taxon>
        <taxon>Vertebrata</taxon>
        <taxon>Euteleostomi</taxon>
        <taxon>Actinopterygii</taxon>
        <taxon>Neopterygii</taxon>
        <taxon>Teleostei</taxon>
        <taxon>Neoteleostei</taxon>
        <taxon>Acanthomorphata</taxon>
        <taxon>Holocentriformes</taxon>
        <taxon>Holocentridae</taxon>
        <taxon>Myripristis</taxon>
    </lineage>
</organism>
<dbReference type="RefSeq" id="XP_029916943.1">
    <property type="nucleotide sequence ID" value="XM_030061083.1"/>
</dbReference>
<evidence type="ECO:0000256" key="19">
    <source>
        <dbReference type="PIRSR" id="PIRSR640198-2"/>
    </source>
</evidence>
<dbReference type="InterPro" id="IPR011990">
    <property type="entry name" value="TPR-like_helical_dom_sf"/>
</dbReference>
<evidence type="ECO:0000256" key="4">
    <source>
        <dbReference type="ARBA" id="ARBA00022679"/>
    </source>
</evidence>
<keyword evidence="12 23" id="KW-0472">Membrane</keyword>
<evidence type="ECO:0000256" key="1">
    <source>
        <dbReference type="ARBA" id="ARBA00004167"/>
    </source>
</evidence>
<dbReference type="PROSITE" id="PS50005">
    <property type="entry name" value="TPR"/>
    <property type="match status" value="1"/>
</dbReference>
<evidence type="ECO:0000313" key="26">
    <source>
        <dbReference type="Proteomes" id="UP000472263"/>
    </source>
</evidence>
<evidence type="ECO:0000256" key="21">
    <source>
        <dbReference type="PIRSR" id="PIRSR640198-4"/>
    </source>
</evidence>
<evidence type="ECO:0000256" key="13">
    <source>
        <dbReference type="ARBA" id="ARBA00032415"/>
    </source>
</evidence>
<dbReference type="AlphaFoldDB" id="A0A668A4F8"/>
<dbReference type="GeneID" id="115365881"/>
<dbReference type="GeneTree" id="ENSGT00390000008873"/>
<comment type="catalytic activity">
    <reaction evidence="16">
        <text>L-threonyl-[protein] + ATP = 3-O-(5'-adenylyl)-L-threonyl-[protein] + diphosphate</text>
        <dbReference type="Rhea" id="RHEA:54292"/>
        <dbReference type="Rhea" id="RHEA-COMP:11060"/>
        <dbReference type="Rhea" id="RHEA-COMP:13847"/>
        <dbReference type="ChEBI" id="CHEBI:30013"/>
        <dbReference type="ChEBI" id="CHEBI:30616"/>
        <dbReference type="ChEBI" id="CHEBI:33019"/>
        <dbReference type="ChEBI" id="CHEBI:138113"/>
        <dbReference type="EC" id="2.7.7.108"/>
    </reaction>
</comment>
<evidence type="ECO:0000256" key="16">
    <source>
        <dbReference type="ARBA" id="ARBA00047939"/>
    </source>
</evidence>
<dbReference type="PROSITE" id="PS51459">
    <property type="entry name" value="FIDO"/>
    <property type="match status" value="1"/>
</dbReference>
<keyword evidence="11 23" id="KW-1133">Transmembrane helix</keyword>
<dbReference type="GO" id="GO:0005524">
    <property type="term" value="F:ATP binding"/>
    <property type="evidence" value="ECO:0007669"/>
    <property type="project" value="UniProtKB-KW"/>
</dbReference>
<feature type="domain" description="Fido" evidence="24">
    <location>
        <begin position="275"/>
        <end position="410"/>
    </location>
</feature>
<dbReference type="GO" id="GO:0016020">
    <property type="term" value="C:membrane"/>
    <property type="evidence" value="ECO:0007669"/>
    <property type="project" value="UniProtKB-SubCell"/>
</dbReference>
<dbReference type="GO" id="GO:0070733">
    <property type="term" value="F:AMPylase activity"/>
    <property type="evidence" value="ECO:0007669"/>
    <property type="project" value="UniProtKB-EC"/>
</dbReference>
<evidence type="ECO:0000256" key="8">
    <source>
        <dbReference type="ARBA" id="ARBA00022741"/>
    </source>
</evidence>
<comment type="catalytic activity">
    <reaction evidence="17">
        <text>L-tyrosyl-[protein] + ATP = O-(5'-adenylyl)-L-tyrosyl-[protein] + diphosphate</text>
        <dbReference type="Rhea" id="RHEA:54288"/>
        <dbReference type="Rhea" id="RHEA-COMP:10136"/>
        <dbReference type="Rhea" id="RHEA-COMP:13846"/>
        <dbReference type="ChEBI" id="CHEBI:30616"/>
        <dbReference type="ChEBI" id="CHEBI:33019"/>
        <dbReference type="ChEBI" id="CHEBI:46858"/>
        <dbReference type="ChEBI" id="CHEBI:83624"/>
        <dbReference type="EC" id="2.7.7.108"/>
    </reaction>
</comment>
<proteinExistence type="inferred from homology"/>
<dbReference type="CTD" id="11153"/>
<feature type="glycosylation site" description="N-linked (GlcNAc...) asparagine" evidence="21">
    <location>
        <position position="265"/>
    </location>
</feature>
<feature type="binding site" evidence="19">
    <location>
        <begin position="389"/>
        <end position="390"/>
    </location>
    <ligand>
        <name>ATP</name>
        <dbReference type="ChEBI" id="CHEBI:30616"/>
    </ligand>
</feature>
<keyword evidence="5 23" id="KW-0812">Transmembrane</keyword>
<dbReference type="PANTHER" id="PTHR13504">
    <property type="entry name" value="FIDO DOMAIN-CONTAINING PROTEIN DDB_G0283145"/>
    <property type="match status" value="1"/>
</dbReference>
<dbReference type="GlyCosmos" id="A0A668A4F8">
    <property type="glycosylation" value="1 site, No reported glycans"/>
</dbReference>
<comment type="subcellular location">
    <subcellularLocation>
        <location evidence="1">Membrane</location>
        <topology evidence="1">Single-pass membrane protein</topology>
    </subcellularLocation>
</comment>
<dbReference type="Gene3D" id="1.25.40.10">
    <property type="entry name" value="Tetratricopeptide repeat domain"/>
    <property type="match status" value="1"/>
</dbReference>
<dbReference type="EC" id="2.7.7.108" evidence="15"/>
<dbReference type="Proteomes" id="UP000472263">
    <property type="component" value="Chromosome 9"/>
</dbReference>
<evidence type="ECO:0000256" key="2">
    <source>
        <dbReference type="ARBA" id="ARBA00009742"/>
    </source>
</evidence>
<evidence type="ECO:0000256" key="5">
    <source>
        <dbReference type="ARBA" id="ARBA00022692"/>
    </source>
</evidence>
<reference evidence="25" key="3">
    <citation type="submission" date="2025-09" db="UniProtKB">
        <authorList>
            <consortium name="Ensembl"/>
        </authorList>
    </citation>
    <scope>IDENTIFICATION</scope>
</reference>
<reference evidence="25" key="1">
    <citation type="submission" date="2019-06" db="EMBL/GenBank/DDBJ databases">
        <authorList>
            <consortium name="Wellcome Sanger Institute Data Sharing"/>
        </authorList>
    </citation>
    <scope>NUCLEOTIDE SEQUENCE [LARGE SCALE GENOMIC DNA]</scope>
</reference>
<comment type="similarity">
    <text evidence="2">Belongs to the fic family.</text>
</comment>
<protein>
    <recommendedName>
        <fullName evidence="3">Protein adenylyltransferase FICD</fullName>
        <ecNumber evidence="15">2.7.7.108</ecNumber>
    </recommendedName>
    <alternativeName>
        <fullName evidence="13">AMPylator FICD</fullName>
    </alternativeName>
    <alternativeName>
        <fullName evidence="14">FIC domain-containing protein</fullName>
    </alternativeName>
</protein>
<evidence type="ECO:0000256" key="20">
    <source>
        <dbReference type="PIRSR" id="PIRSR640198-3"/>
    </source>
</evidence>
<feature type="binding site" evidence="19">
    <location>
        <position position="397"/>
    </location>
    <ligand>
        <name>ATP</name>
        <dbReference type="ChEBI" id="CHEBI:30616"/>
    </ligand>
</feature>
<keyword evidence="10 19" id="KW-0067">ATP-binding</keyword>
<evidence type="ECO:0000256" key="23">
    <source>
        <dbReference type="SAM" id="Phobius"/>
    </source>
</evidence>
<dbReference type="InterPro" id="IPR003812">
    <property type="entry name" value="Fido"/>
</dbReference>
<keyword evidence="6" id="KW-0548">Nucleotidyltransferase</keyword>
<dbReference type="InParanoid" id="A0A668A4F8"/>
<evidence type="ECO:0000256" key="14">
    <source>
        <dbReference type="ARBA" id="ARBA00032602"/>
    </source>
</evidence>
<gene>
    <name evidence="25" type="primary">FICD</name>
    <name evidence="25" type="synonym">ficd</name>
</gene>
<feature type="transmembrane region" description="Helical" evidence="23">
    <location>
        <begin position="12"/>
        <end position="35"/>
    </location>
</feature>
<dbReference type="Pfam" id="PF02661">
    <property type="entry name" value="Fic"/>
    <property type="match status" value="1"/>
</dbReference>
<keyword evidence="4" id="KW-0808">Transferase</keyword>
<feature type="site" description="Important for autoinhibition of adenylyltransferase activity" evidence="20">
    <location>
        <position position="224"/>
    </location>
</feature>
<dbReference type="Gene3D" id="1.10.3290.10">
    <property type="entry name" value="Fido-like domain"/>
    <property type="match status" value="1"/>
</dbReference>
<dbReference type="InterPro" id="IPR040198">
    <property type="entry name" value="Fido_containing"/>
</dbReference>
<dbReference type="PANTHER" id="PTHR13504:SF34">
    <property type="entry name" value="PROTEIN ADENYLYLTRANSFERASE FICD"/>
    <property type="match status" value="1"/>
</dbReference>
<keyword evidence="8 19" id="KW-0547">Nucleotide-binding</keyword>
<evidence type="ECO:0000313" key="25">
    <source>
        <dbReference type="Ensembl" id="ENSMMDP00005042744.1"/>
    </source>
</evidence>
<keyword evidence="7" id="KW-0677">Repeat</keyword>
<evidence type="ECO:0000256" key="7">
    <source>
        <dbReference type="ARBA" id="ARBA00022737"/>
    </source>
</evidence>
<dbReference type="InterPro" id="IPR036597">
    <property type="entry name" value="Fido-like_dom_sf"/>
</dbReference>
<accession>A0A668A4F8</accession>
<evidence type="ECO:0000256" key="15">
    <source>
        <dbReference type="ARBA" id="ARBA00034531"/>
    </source>
</evidence>